<organism evidence="3 4">
    <name type="scientific">Pythium insidiosum</name>
    <name type="common">Pythiosis disease agent</name>
    <dbReference type="NCBI Taxonomy" id="114742"/>
    <lineage>
        <taxon>Eukaryota</taxon>
        <taxon>Sar</taxon>
        <taxon>Stramenopiles</taxon>
        <taxon>Oomycota</taxon>
        <taxon>Peronosporomycetes</taxon>
        <taxon>Pythiales</taxon>
        <taxon>Pythiaceae</taxon>
        <taxon>Pythium</taxon>
    </lineage>
</organism>
<evidence type="ECO:0000256" key="1">
    <source>
        <dbReference type="SAM" id="MobiDB-lite"/>
    </source>
</evidence>
<gene>
    <name evidence="3" type="ORF">P43SY_000207</name>
</gene>
<feature type="transmembrane region" description="Helical" evidence="2">
    <location>
        <begin position="1273"/>
        <end position="1297"/>
    </location>
</feature>
<proteinExistence type="predicted"/>
<sequence length="1345" mass="150099">MTVERRLKLLLLSDLDGQTERVTALCEQVVCSRDHDVDAVVVCDGFVSKSEPAAYDIAEKKAAAEGDMMSLISRLETIVCRVIYSPGESFAENQATCFHHMEIVGGPSVIERSTDGRVIFPGSLRLGQYTVVELAKNAGDDSWAVVSNPPTEEFMGTTDADGVDLFELERLRVLVRYEFADEEVSRAELIHALRECHNSTREAYHLLKEQRRQARVAAAMDAAMATSDSSSNNNNTSSSNGHKRRLDATPPADDDSRSKRSRVSDAGVIDVDLTQPTQQPQEQQQQPPPPVQTAPALYEGDHESDEEATVALANAELARSFIESALNGDAMSDQLVQRALEALDVVASPHVANAVLVAVDALAVALHQVDEVELAATRDDRVTAMMDVLLALPRQKEERPLTPRIRPSEEELAEIEQRVESAFAEVAGSESVLQSRARAAETAIQEITRACKVCVARYEWFAHEARGARKRKTALLGKIHDLESTMRQRLKAAGDAVARSEAGKRDARADALRHAQRLDALMASRRQALEAHGRHPAEAWLLVSREILTSDDPAIVQQREAWDASNRSVNVREKGVENASRHLHYFQKLHVLMELVVTRRREWIHEKHSRFYRVRQASQDRVSELLFQFVPKLTRVLREYYDFHTICQKRAAIEREAQEVQLREHHEWFGDGTPASTKDIRQKIQEFTGVIHRSTQRMREAVTCQAELWEGKRDLLPVKVFNMIVNEYEMLWSTLNGGGKDMMRDLVAKITDRSDDSMSDDVEVKVEHVPSASSTVSSSASPASVSETSASQVVDLTQDDDNMRGGVQLSRRLEFDTTTTTPTRAAEPTPVAMPIPAPHPAASIPLPPPAEAKDEKMTAADQMDPSPGPSAEDRMHEYAEGDELFAEVINGDEQDPQVCRCWIVQLLPGGNYWVRFEDGDEFAVAPEYLYTVAEEASTMLSEAPLPRHRSSLELRSVGAHSYLEFDAAQSYVGDVADAIEEDVGDDREGESHSSTDTAFFLPADRSPRFALDGRIRDASLLQDLRESLRTSLLDLYAATQILGLHLATFESVLCVLVSVIATTTYYVVGVRRSEPGAPTFGANISWMIVSIAVVSPMIMQIKEAFSRRELALNTIAEVRALVLNIFLAHSIWNWGENGREKLPQGHVKRTKQLILELISDTSQLLLLPTLTRGRHRFTAHGRRLALSFVDRTQRLQLCTVDVIRQLHEQVEVMKTAGLPANEASRINQYHWLLQGRLEKLQNIKATRSFTRLFILILPIFYGPYYVYLMRSDASHYLNFGFCLSLSVLTTLTMIGLFNVEIEMEDPFVGSGLDGIRVREMLGHLRLMVEHCDAKTIAPMAASPSS</sequence>
<evidence type="ECO:0000313" key="3">
    <source>
        <dbReference type="EMBL" id="KAJ0408003.1"/>
    </source>
</evidence>
<evidence type="ECO:0000313" key="4">
    <source>
        <dbReference type="Proteomes" id="UP001209570"/>
    </source>
</evidence>
<evidence type="ECO:0000256" key="2">
    <source>
        <dbReference type="SAM" id="Phobius"/>
    </source>
</evidence>
<dbReference type="PANTHER" id="PTHR36970">
    <property type="entry name" value="UNNAMED PRODUCT"/>
    <property type="match status" value="1"/>
</dbReference>
<feature type="compositionally biased region" description="Basic and acidic residues" evidence="1">
    <location>
        <begin position="753"/>
        <end position="768"/>
    </location>
</feature>
<feature type="transmembrane region" description="Helical" evidence="2">
    <location>
        <begin position="1042"/>
        <end position="1068"/>
    </location>
</feature>
<feature type="region of interest" description="Disordered" evidence="1">
    <location>
        <begin position="753"/>
        <end position="792"/>
    </location>
</feature>
<feature type="region of interest" description="Disordered" evidence="1">
    <location>
        <begin position="816"/>
        <end position="874"/>
    </location>
</feature>
<keyword evidence="4" id="KW-1185">Reference proteome</keyword>
<accession>A0AAD5QA39</accession>
<protein>
    <submittedName>
        <fullName evidence="3">Uncharacterized protein</fullName>
    </submittedName>
</protein>
<dbReference type="EMBL" id="JAKCXM010000015">
    <property type="protein sequence ID" value="KAJ0408003.1"/>
    <property type="molecule type" value="Genomic_DNA"/>
</dbReference>
<feature type="transmembrane region" description="Helical" evidence="2">
    <location>
        <begin position="1249"/>
        <end position="1267"/>
    </location>
</feature>
<name>A0AAD5QA39_PYTIN</name>
<feature type="compositionally biased region" description="Low complexity" evidence="1">
    <location>
        <begin position="274"/>
        <end position="285"/>
    </location>
</feature>
<keyword evidence="2" id="KW-0472">Membrane</keyword>
<feature type="compositionally biased region" description="Pro residues" evidence="1">
    <location>
        <begin position="831"/>
        <end position="850"/>
    </location>
</feature>
<feature type="compositionally biased region" description="Low complexity" evidence="1">
    <location>
        <begin position="770"/>
        <end position="791"/>
    </location>
</feature>
<dbReference type="PANTHER" id="PTHR36970:SF1">
    <property type="entry name" value="BESTROPHIN HOMOLOG"/>
    <property type="match status" value="1"/>
</dbReference>
<comment type="caution">
    <text evidence="3">The sequence shown here is derived from an EMBL/GenBank/DDBJ whole genome shotgun (WGS) entry which is preliminary data.</text>
</comment>
<dbReference type="Proteomes" id="UP001209570">
    <property type="component" value="Unassembled WGS sequence"/>
</dbReference>
<feature type="transmembrane region" description="Helical" evidence="2">
    <location>
        <begin position="1080"/>
        <end position="1098"/>
    </location>
</feature>
<keyword evidence="2" id="KW-0812">Transmembrane</keyword>
<feature type="compositionally biased region" description="Low complexity" evidence="1">
    <location>
        <begin position="817"/>
        <end position="830"/>
    </location>
</feature>
<reference evidence="3" key="1">
    <citation type="submission" date="2021-12" db="EMBL/GenBank/DDBJ databases">
        <title>Prjna785345.</title>
        <authorList>
            <person name="Rujirawat T."/>
            <person name="Krajaejun T."/>
        </authorList>
    </citation>
    <scope>NUCLEOTIDE SEQUENCE</scope>
    <source>
        <strain evidence="3">Pi057C3</strain>
    </source>
</reference>
<keyword evidence="2" id="KW-1133">Transmembrane helix</keyword>
<feature type="region of interest" description="Disordered" evidence="1">
    <location>
        <begin position="217"/>
        <end position="308"/>
    </location>
</feature>
<feature type="compositionally biased region" description="Low complexity" evidence="1">
    <location>
        <begin position="217"/>
        <end position="240"/>
    </location>
</feature>